<dbReference type="PRINTS" id="PR00705">
    <property type="entry name" value="PAPAIN"/>
</dbReference>
<evidence type="ECO:0000259" key="9">
    <source>
        <dbReference type="SMART" id="SM00645"/>
    </source>
</evidence>
<dbReference type="SMART" id="SM00645">
    <property type="entry name" value="Pept_C1"/>
    <property type="match status" value="1"/>
</dbReference>
<dbReference type="CDD" id="cd02248">
    <property type="entry name" value="Peptidase_C1A"/>
    <property type="match status" value="1"/>
</dbReference>
<dbReference type="AlphaFoldDB" id="A0AA38I3I2"/>
<keyword evidence="2" id="KW-0645">Protease</keyword>
<dbReference type="GO" id="GO:0008234">
    <property type="term" value="F:cysteine-type peptidase activity"/>
    <property type="evidence" value="ECO:0007669"/>
    <property type="project" value="UniProtKB-KW"/>
</dbReference>
<evidence type="ECO:0000313" key="12">
    <source>
        <dbReference type="Proteomes" id="UP001168821"/>
    </source>
</evidence>
<evidence type="ECO:0000259" key="10">
    <source>
        <dbReference type="SMART" id="SM00848"/>
    </source>
</evidence>
<dbReference type="SMART" id="SM00848">
    <property type="entry name" value="Inhibitor_I29"/>
    <property type="match status" value="1"/>
</dbReference>
<dbReference type="SUPFAM" id="SSF54001">
    <property type="entry name" value="Cysteine proteinases"/>
    <property type="match status" value="1"/>
</dbReference>
<evidence type="ECO:0000256" key="6">
    <source>
        <dbReference type="ARBA" id="ARBA00023157"/>
    </source>
</evidence>
<keyword evidence="6" id="KW-1015">Disulfide bond</keyword>
<feature type="signal peptide" evidence="8">
    <location>
        <begin position="1"/>
        <end position="17"/>
    </location>
</feature>
<feature type="domain" description="Cathepsin propeptide inhibitor" evidence="10">
    <location>
        <begin position="21"/>
        <end position="81"/>
    </location>
</feature>
<dbReference type="InterPro" id="IPR013128">
    <property type="entry name" value="Peptidase_C1A"/>
</dbReference>
<evidence type="ECO:0000256" key="7">
    <source>
        <dbReference type="SAM" id="MobiDB-lite"/>
    </source>
</evidence>
<dbReference type="Pfam" id="PF00112">
    <property type="entry name" value="Peptidase_C1"/>
    <property type="match status" value="1"/>
</dbReference>
<dbReference type="InterPro" id="IPR038765">
    <property type="entry name" value="Papain-like_cys_pep_sf"/>
</dbReference>
<comment type="caution">
    <text evidence="11">The sequence shown here is derived from an EMBL/GenBank/DDBJ whole genome shotgun (WGS) entry which is preliminary data.</text>
</comment>
<proteinExistence type="inferred from homology"/>
<dbReference type="InterPro" id="IPR000169">
    <property type="entry name" value="Pept_cys_AS"/>
</dbReference>
<evidence type="ECO:0000313" key="11">
    <source>
        <dbReference type="EMBL" id="KAJ3648349.1"/>
    </source>
</evidence>
<dbReference type="Gene3D" id="1.10.287.2250">
    <property type="match status" value="1"/>
</dbReference>
<evidence type="ECO:0000256" key="5">
    <source>
        <dbReference type="ARBA" id="ARBA00023145"/>
    </source>
</evidence>
<keyword evidence="5" id="KW-0865">Zymogen</keyword>
<dbReference type="InterPro" id="IPR039417">
    <property type="entry name" value="Peptidase_C1A_papain-like"/>
</dbReference>
<dbReference type="EMBL" id="JALNTZ010000006">
    <property type="protein sequence ID" value="KAJ3648349.1"/>
    <property type="molecule type" value="Genomic_DNA"/>
</dbReference>
<keyword evidence="8" id="KW-0732">Signal</keyword>
<keyword evidence="12" id="KW-1185">Reference proteome</keyword>
<evidence type="ECO:0000256" key="8">
    <source>
        <dbReference type="SAM" id="SignalP"/>
    </source>
</evidence>
<dbReference type="PROSITE" id="PS00139">
    <property type="entry name" value="THIOL_PROTEASE_CYS"/>
    <property type="match status" value="1"/>
</dbReference>
<dbReference type="GO" id="GO:0006508">
    <property type="term" value="P:proteolysis"/>
    <property type="evidence" value="ECO:0007669"/>
    <property type="project" value="UniProtKB-KW"/>
</dbReference>
<dbReference type="Pfam" id="PF08246">
    <property type="entry name" value="Inhibitor_I29"/>
    <property type="match status" value="1"/>
</dbReference>
<dbReference type="FunFam" id="3.90.70.10:FF:000006">
    <property type="entry name" value="Cathepsin S"/>
    <property type="match status" value="1"/>
</dbReference>
<feature type="region of interest" description="Disordered" evidence="7">
    <location>
        <begin position="87"/>
        <end position="107"/>
    </location>
</feature>
<dbReference type="InterPro" id="IPR013201">
    <property type="entry name" value="Prot_inhib_I29"/>
</dbReference>
<sequence>MKLLLLCLLIHVPSLLASEAWDSFKKTYNKSYATAREENFRKQVFLERLKLIEEQNRKFEQGLSSFSMAINHFADLTKGELTKPSGIHASEIVEKNPSSRTSRSEDVPDSIDWRDYGVITPIADQMFCESCWAFAVVGTVEAHMGIYHQQNVSLSQQNLVDCVDLNFTCGQSLDRGMVEKTYQYIIDNNGIDTVQSYPYESYTVGTCRFSSDNVGATIAGYVNITEGDEDELKTVVGTIGPVTVVITTDYMWTSYRDGVYYNEDCMNTSEIFNHVVVIVGYGNENGEDYWLVKNSWGTWFGQEGYIKMARNRDNNCGIASIARYPIM</sequence>
<organism evidence="11 12">
    <name type="scientific">Zophobas morio</name>
    <dbReference type="NCBI Taxonomy" id="2755281"/>
    <lineage>
        <taxon>Eukaryota</taxon>
        <taxon>Metazoa</taxon>
        <taxon>Ecdysozoa</taxon>
        <taxon>Arthropoda</taxon>
        <taxon>Hexapoda</taxon>
        <taxon>Insecta</taxon>
        <taxon>Pterygota</taxon>
        <taxon>Neoptera</taxon>
        <taxon>Endopterygota</taxon>
        <taxon>Coleoptera</taxon>
        <taxon>Polyphaga</taxon>
        <taxon>Cucujiformia</taxon>
        <taxon>Tenebrionidae</taxon>
        <taxon>Zophobas</taxon>
    </lineage>
</organism>
<dbReference type="InterPro" id="IPR000668">
    <property type="entry name" value="Peptidase_C1A_C"/>
</dbReference>
<dbReference type="PANTHER" id="PTHR12411">
    <property type="entry name" value="CYSTEINE PROTEASE FAMILY C1-RELATED"/>
    <property type="match status" value="1"/>
</dbReference>
<dbReference type="Gene3D" id="3.90.70.10">
    <property type="entry name" value="Cysteine proteinases"/>
    <property type="match status" value="1"/>
</dbReference>
<feature type="chain" id="PRO_5041276735" evidence="8">
    <location>
        <begin position="18"/>
        <end position="327"/>
    </location>
</feature>
<gene>
    <name evidence="11" type="ORF">Zmor_020159</name>
</gene>
<dbReference type="PROSITE" id="PS00640">
    <property type="entry name" value="THIOL_PROTEASE_ASN"/>
    <property type="match status" value="1"/>
</dbReference>
<dbReference type="Proteomes" id="UP001168821">
    <property type="component" value="Unassembled WGS sequence"/>
</dbReference>
<evidence type="ECO:0000256" key="4">
    <source>
        <dbReference type="ARBA" id="ARBA00022807"/>
    </source>
</evidence>
<dbReference type="InterPro" id="IPR025661">
    <property type="entry name" value="Pept_asp_AS"/>
</dbReference>
<keyword evidence="3" id="KW-0378">Hydrolase</keyword>
<evidence type="ECO:0000256" key="1">
    <source>
        <dbReference type="ARBA" id="ARBA00008455"/>
    </source>
</evidence>
<evidence type="ECO:0000256" key="3">
    <source>
        <dbReference type="ARBA" id="ARBA00022801"/>
    </source>
</evidence>
<comment type="similarity">
    <text evidence="1">Belongs to the peptidase C1 family.</text>
</comment>
<reference evidence="11" key="1">
    <citation type="journal article" date="2023" name="G3 (Bethesda)">
        <title>Whole genome assemblies of Zophobas morio and Tenebrio molitor.</title>
        <authorList>
            <person name="Kaur S."/>
            <person name="Stinson S.A."/>
            <person name="diCenzo G.C."/>
        </authorList>
    </citation>
    <scope>NUCLEOTIDE SEQUENCE</scope>
    <source>
        <strain evidence="11">QUZm001</strain>
    </source>
</reference>
<evidence type="ECO:0000256" key="2">
    <source>
        <dbReference type="ARBA" id="ARBA00022670"/>
    </source>
</evidence>
<protein>
    <submittedName>
        <fullName evidence="11">Uncharacterized protein</fullName>
    </submittedName>
</protein>
<keyword evidence="4" id="KW-0788">Thiol protease</keyword>
<feature type="domain" description="Peptidase C1A papain C-terminal" evidence="9">
    <location>
        <begin position="107"/>
        <end position="326"/>
    </location>
</feature>
<accession>A0AA38I3I2</accession>
<name>A0AA38I3I2_9CUCU</name>